<dbReference type="PANTHER" id="PTHR43248">
    <property type="entry name" value="2-SUCCINYL-6-HYDROXY-2,4-CYCLOHEXADIENE-1-CARBOXYLATE SYNTHASE"/>
    <property type="match status" value="1"/>
</dbReference>
<comment type="caution">
    <text evidence="7">The sequence shown here is derived from an EMBL/GenBank/DDBJ whole genome shotgun (WGS) entry which is preliminary data.</text>
</comment>
<accession>A0ABU6CKN7</accession>
<evidence type="ECO:0000256" key="3">
    <source>
        <dbReference type="ARBA" id="ARBA00022801"/>
    </source>
</evidence>
<evidence type="ECO:0000256" key="2">
    <source>
        <dbReference type="ARBA" id="ARBA00022729"/>
    </source>
</evidence>
<dbReference type="RefSeq" id="WP_324773396.1">
    <property type="nucleotide sequence ID" value="NZ_BAAATS010000006.1"/>
</dbReference>
<feature type="region of interest" description="Disordered" evidence="4">
    <location>
        <begin position="497"/>
        <end position="518"/>
    </location>
</feature>
<feature type="domain" description="AB hydrolase-1" evidence="6">
    <location>
        <begin position="89"/>
        <end position="458"/>
    </location>
</feature>
<evidence type="ECO:0000256" key="1">
    <source>
        <dbReference type="ARBA" id="ARBA00010088"/>
    </source>
</evidence>
<evidence type="ECO:0000313" key="7">
    <source>
        <dbReference type="EMBL" id="MEB3965276.1"/>
    </source>
</evidence>
<keyword evidence="2 5" id="KW-0732">Signal</keyword>
<dbReference type="GO" id="GO:0016787">
    <property type="term" value="F:hydrolase activity"/>
    <property type="evidence" value="ECO:0007669"/>
    <property type="project" value="UniProtKB-KW"/>
</dbReference>
<organism evidence="7 8">
    <name type="scientific">Streptomyces kunmingensis</name>
    <dbReference type="NCBI Taxonomy" id="68225"/>
    <lineage>
        <taxon>Bacteria</taxon>
        <taxon>Bacillati</taxon>
        <taxon>Actinomycetota</taxon>
        <taxon>Actinomycetes</taxon>
        <taxon>Kitasatosporales</taxon>
        <taxon>Streptomycetaceae</taxon>
        <taxon>Streptomyces</taxon>
    </lineage>
</organism>
<keyword evidence="3 7" id="KW-0378">Hydrolase</keyword>
<evidence type="ECO:0000259" key="6">
    <source>
        <dbReference type="Pfam" id="PF00561"/>
    </source>
</evidence>
<evidence type="ECO:0000256" key="4">
    <source>
        <dbReference type="SAM" id="MobiDB-lite"/>
    </source>
</evidence>
<feature type="chain" id="PRO_5046512143" evidence="5">
    <location>
        <begin position="32"/>
        <end position="528"/>
    </location>
</feature>
<dbReference type="Pfam" id="PF00561">
    <property type="entry name" value="Abhydrolase_1"/>
    <property type="match status" value="1"/>
</dbReference>
<dbReference type="Proteomes" id="UP001352223">
    <property type="component" value="Unassembled WGS sequence"/>
</dbReference>
<evidence type="ECO:0000313" key="8">
    <source>
        <dbReference type="Proteomes" id="UP001352223"/>
    </source>
</evidence>
<evidence type="ECO:0000256" key="5">
    <source>
        <dbReference type="SAM" id="SignalP"/>
    </source>
</evidence>
<protein>
    <submittedName>
        <fullName evidence="7">Alpha/beta hydrolase</fullName>
    </submittedName>
</protein>
<dbReference type="PANTHER" id="PTHR43248:SF29">
    <property type="entry name" value="TRIPEPTIDYL AMINOPEPTIDASE"/>
    <property type="match status" value="1"/>
</dbReference>
<feature type="signal peptide" evidence="5">
    <location>
        <begin position="1"/>
        <end position="31"/>
    </location>
</feature>
<sequence length="528" mass="56671">MKKRAVALCGIGIAALAASTALVPAAGAAGAADSQSRAAVSWKKCGIKEYPTLQCASLRVPLDHDRAGGRQITLALSRVPHTAKTFQGPLLVNPGGPGGSGLTLAGFVAANLPKKVAAQYDVIGFDPRGVGKSKPALDCKPGHFKPVRPPSVPKTEAIERANLKRAESFAQACGKKYPDVLPFIDTVSSVRDMDAIRAALGAKRLNYFGYSYGTYLGAVYAKYYPERVRRLVLDSVVDPEGVWYQDNLTQDVAFNARHQALLAWVAKYDATYKLGKDPAKLEVKWNAMRDALAKKPAGKKVGAAELEDTFLPGGYFNGYWPYLADAFASYVNAKDPDPLVEAYENFAAVDAAGDNSYSVYSAVQCRDAWWPRNWNQWRDDSWRTHEKAPFSTWNNAWYNAPCAFWPTRTLHPRGVSNAAIPPVLLFQATDDGATPYEGGVTMHHLLRGSSLVVEEGGGNHGITLSGSKCLDAHLAAYLTSGKVPRGDGEADAVCKKLPDPKPLGTKAAAPSPTSSHGAALHGLLGFRG</sequence>
<gene>
    <name evidence="7" type="ORF">OKJ48_34375</name>
</gene>
<keyword evidence="8" id="KW-1185">Reference proteome</keyword>
<dbReference type="SUPFAM" id="SSF53474">
    <property type="entry name" value="alpha/beta-Hydrolases"/>
    <property type="match status" value="1"/>
</dbReference>
<name>A0ABU6CKN7_9ACTN</name>
<proteinExistence type="inferred from homology"/>
<dbReference type="InterPro" id="IPR051601">
    <property type="entry name" value="Serine_prot/Carboxylest_S33"/>
</dbReference>
<dbReference type="InterPro" id="IPR029058">
    <property type="entry name" value="AB_hydrolase_fold"/>
</dbReference>
<dbReference type="Gene3D" id="3.40.50.1820">
    <property type="entry name" value="alpha/beta hydrolase"/>
    <property type="match status" value="1"/>
</dbReference>
<reference evidence="7 8" key="1">
    <citation type="submission" date="2022-10" db="EMBL/GenBank/DDBJ databases">
        <authorList>
            <person name="Xie J."/>
            <person name="Shen N."/>
        </authorList>
    </citation>
    <scope>NUCLEOTIDE SEQUENCE [LARGE SCALE GENOMIC DNA]</scope>
    <source>
        <strain evidence="7 8">DSM 41681</strain>
    </source>
</reference>
<dbReference type="EMBL" id="JAOZYB010000327">
    <property type="protein sequence ID" value="MEB3965276.1"/>
    <property type="molecule type" value="Genomic_DNA"/>
</dbReference>
<comment type="similarity">
    <text evidence="1">Belongs to the peptidase S33 family.</text>
</comment>
<dbReference type="InterPro" id="IPR000073">
    <property type="entry name" value="AB_hydrolase_1"/>
</dbReference>